<dbReference type="EMBL" id="DTLS01000096">
    <property type="protein sequence ID" value="HGZ60258.1"/>
    <property type="molecule type" value="Genomic_DNA"/>
</dbReference>
<dbReference type="AlphaFoldDB" id="A0A7J3SM61"/>
<dbReference type="Gene3D" id="3.30.230.10">
    <property type="match status" value="1"/>
</dbReference>
<reference evidence="6" key="1">
    <citation type="journal article" date="2020" name="mSystems">
        <title>Genome- and Community-Level Interaction Insights into Carbon Utilization and Element Cycling Functions of Hydrothermarchaeota in Hydrothermal Sediment.</title>
        <authorList>
            <person name="Zhou Z."/>
            <person name="Liu Y."/>
            <person name="Xu W."/>
            <person name="Pan J."/>
            <person name="Luo Z.H."/>
            <person name="Li M."/>
        </authorList>
    </citation>
    <scope>NUCLEOTIDE SEQUENCE [LARGE SCALE GENOMIC DNA]</scope>
    <source>
        <strain evidence="6">SpSt-885</strain>
    </source>
</reference>
<dbReference type="InterPro" id="IPR000754">
    <property type="entry name" value="Ribosomal_uS9"/>
</dbReference>
<evidence type="ECO:0000256" key="5">
    <source>
        <dbReference type="RuleBase" id="RU003815"/>
    </source>
</evidence>
<dbReference type="InterPro" id="IPR014721">
    <property type="entry name" value="Ribsml_uS5_D2-typ_fold_subgr"/>
</dbReference>
<evidence type="ECO:0000256" key="1">
    <source>
        <dbReference type="ARBA" id="ARBA00005251"/>
    </source>
</evidence>
<dbReference type="GO" id="GO:0003735">
    <property type="term" value="F:structural constituent of ribosome"/>
    <property type="evidence" value="ECO:0007669"/>
    <property type="project" value="UniProtKB-UniRule"/>
</dbReference>
<evidence type="ECO:0000256" key="3">
    <source>
        <dbReference type="ARBA" id="ARBA00023274"/>
    </source>
</evidence>
<dbReference type="PANTHER" id="PTHR21569:SF16">
    <property type="entry name" value="RIBOSOMAL PROTEIN S16"/>
    <property type="match status" value="1"/>
</dbReference>
<gene>
    <name evidence="4" type="primary">rps9</name>
    <name evidence="6" type="ORF">ENW83_03510</name>
</gene>
<dbReference type="GO" id="GO:0006412">
    <property type="term" value="P:translation"/>
    <property type="evidence" value="ECO:0007669"/>
    <property type="project" value="UniProtKB-UniRule"/>
</dbReference>
<keyword evidence="2 4" id="KW-0689">Ribosomal protein</keyword>
<organism evidence="6">
    <name type="scientific">Fervidicoccus fontis</name>
    <dbReference type="NCBI Taxonomy" id="683846"/>
    <lineage>
        <taxon>Archaea</taxon>
        <taxon>Thermoproteota</taxon>
        <taxon>Thermoprotei</taxon>
        <taxon>Fervidicoccales</taxon>
        <taxon>Fervidicoccaceae</taxon>
        <taxon>Fervidicoccus</taxon>
    </lineage>
</organism>
<dbReference type="InterPro" id="IPR019958">
    <property type="entry name" value="Ribosomal_uS9_archaeal"/>
</dbReference>
<proteinExistence type="inferred from homology"/>
<dbReference type="Pfam" id="PF00380">
    <property type="entry name" value="Ribosomal_S9"/>
    <property type="match status" value="1"/>
</dbReference>
<protein>
    <recommendedName>
        <fullName evidence="4">Small ribosomal subunit protein uS9</fullName>
    </recommendedName>
</protein>
<dbReference type="GO" id="GO:0000462">
    <property type="term" value="P:maturation of SSU-rRNA from tricistronic rRNA transcript (SSU-rRNA, 5.8S rRNA, LSU-rRNA)"/>
    <property type="evidence" value="ECO:0007669"/>
    <property type="project" value="TreeGrafter"/>
</dbReference>
<evidence type="ECO:0000256" key="2">
    <source>
        <dbReference type="ARBA" id="ARBA00022980"/>
    </source>
</evidence>
<name>A0A7J3SM61_9CREN</name>
<dbReference type="PANTHER" id="PTHR21569">
    <property type="entry name" value="RIBOSOMAL PROTEIN S9"/>
    <property type="match status" value="1"/>
</dbReference>
<keyword evidence="3 4" id="KW-0687">Ribonucleoprotein</keyword>
<dbReference type="HAMAP" id="MF_00532_A">
    <property type="entry name" value="Ribosomal_uS9_A"/>
    <property type="match status" value="1"/>
</dbReference>
<sequence>MKFVLSAAKRKTAIARVLIKEGKGRVYVNDIPLEIYPVELFRNKVMEPILLLGREYRDKIDVVVRVNGGGVMAQADAVRTAIARGLMKFFESEQLKRIFLEYDRVMLAGDPRQTEPEKYMRYSARRRWQKSYR</sequence>
<dbReference type="NCBIfam" id="NF001749">
    <property type="entry name" value="PRK00474.1"/>
    <property type="match status" value="1"/>
</dbReference>
<dbReference type="GO" id="GO:0003723">
    <property type="term" value="F:RNA binding"/>
    <property type="evidence" value="ECO:0007669"/>
    <property type="project" value="TreeGrafter"/>
</dbReference>
<evidence type="ECO:0000313" key="6">
    <source>
        <dbReference type="EMBL" id="HGZ60258.1"/>
    </source>
</evidence>
<accession>A0A7J3SM61</accession>
<dbReference type="PROSITE" id="PS00360">
    <property type="entry name" value="RIBOSOMAL_S9"/>
    <property type="match status" value="1"/>
</dbReference>
<comment type="similarity">
    <text evidence="1 4 5">Belongs to the universal ribosomal protein uS9 family.</text>
</comment>
<comment type="caution">
    <text evidence="6">The sequence shown here is derived from an EMBL/GenBank/DDBJ whole genome shotgun (WGS) entry which is preliminary data.</text>
</comment>
<dbReference type="GO" id="GO:0022627">
    <property type="term" value="C:cytosolic small ribosomal subunit"/>
    <property type="evidence" value="ECO:0007669"/>
    <property type="project" value="UniProtKB-UniRule"/>
</dbReference>
<dbReference type="NCBIfam" id="TIGR03627">
    <property type="entry name" value="uS9_arch"/>
    <property type="match status" value="1"/>
</dbReference>
<dbReference type="InterPro" id="IPR020568">
    <property type="entry name" value="Ribosomal_Su5_D2-typ_SF"/>
</dbReference>
<evidence type="ECO:0000256" key="4">
    <source>
        <dbReference type="HAMAP-Rule" id="MF_00532"/>
    </source>
</evidence>
<dbReference type="InterPro" id="IPR020574">
    <property type="entry name" value="Ribosomal_uS9_CS"/>
</dbReference>
<dbReference type="SUPFAM" id="SSF54211">
    <property type="entry name" value="Ribosomal protein S5 domain 2-like"/>
    <property type="match status" value="1"/>
</dbReference>